<dbReference type="Proteomes" id="UP000694845">
    <property type="component" value="Unplaced"/>
</dbReference>
<dbReference type="GeneID" id="110983874"/>
<feature type="transmembrane region" description="Helical" evidence="1">
    <location>
        <begin position="90"/>
        <end position="110"/>
    </location>
</feature>
<dbReference type="PANTHER" id="PTHR33444">
    <property type="entry name" value="SI:DKEY-19B23.12-RELATED"/>
    <property type="match status" value="1"/>
</dbReference>
<keyword evidence="2" id="KW-1185">Reference proteome</keyword>
<evidence type="ECO:0000256" key="1">
    <source>
        <dbReference type="SAM" id="Phobius"/>
    </source>
</evidence>
<dbReference type="PANTHER" id="PTHR33444:SF2">
    <property type="entry name" value="MARVEL DOMAIN-CONTAINING PROTEIN"/>
    <property type="match status" value="1"/>
</dbReference>
<keyword evidence="1" id="KW-0472">Membrane</keyword>
<dbReference type="KEGG" id="aplc:110983874"/>
<name>A0A8B7Z7B2_ACAPL</name>
<feature type="transmembrane region" description="Helical" evidence="1">
    <location>
        <begin position="170"/>
        <end position="200"/>
    </location>
</feature>
<feature type="transmembrane region" description="Helical" evidence="1">
    <location>
        <begin position="130"/>
        <end position="150"/>
    </location>
</feature>
<dbReference type="RefSeq" id="XP_022099196.1">
    <property type="nucleotide sequence ID" value="XM_022243504.1"/>
</dbReference>
<keyword evidence="1" id="KW-0812">Transmembrane</keyword>
<feature type="transmembrane region" description="Helical" evidence="1">
    <location>
        <begin position="55"/>
        <end position="78"/>
    </location>
</feature>
<dbReference type="AlphaFoldDB" id="A0A8B7Z7B2"/>
<dbReference type="OrthoDB" id="6157510at2759"/>
<gene>
    <name evidence="3" type="primary">LOC110983874</name>
</gene>
<sequence>MPGLMAHRHPFMVDTFEDGVHSSCSLVQPIREAARTSSTPTQFFLKLRNILLSSVLWPILIAILMVVSVSMVAVGAIYKDDCLLEPKIPIFLIVTGACYFPETLIALVVWYRRVGHPEDKKSSLCRVVSVLQRIGLCLLLLFMIVGNVLVYGNYPPGDDEASNDYCYEPLYYLAFWLMTATFIAVVVSCLFVGAVTLCLLGSSFCQEKT</sequence>
<reference evidence="3" key="1">
    <citation type="submission" date="2025-08" db="UniProtKB">
        <authorList>
            <consortium name="RefSeq"/>
        </authorList>
    </citation>
    <scope>IDENTIFICATION</scope>
</reference>
<protein>
    <submittedName>
        <fullName evidence="3">Uncharacterized protein LOC110983874</fullName>
    </submittedName>
</protein>
<keyword evidence="1" id="KW-1133">Transmembrane helix</keyword>
<accession>A0A8B7Z7B2</accession>
<dbReference type="OMA" id="SCFNVEG"/>
<organism evidence="2 3">
    <name type="scientific">Acanthaster planci</name>
    <name type="common">Crown-of-thorns starfish</name>
    <dbReference type="NCBI Taxonomy" id="133434"/>
    <lineage>
        <taxon>Eukaryota</taxon>
        <taxon>Metazoa</taxon>
        <taxon>Echinodermata</taxon>
        <taxon>Eleutherozoa</taxon>
        <taxon>Asterozoa</taxon>
        <taxon>Asteroidea</taxon>
        <taxon>Valvatacea</taxon>
        <taxon>Valvatida</taxon>
        <taxon>Acanthasteridae</taxon>
        <taxon>Acanthaster</taxon>
    </lineage>
</organism>
<proteinExistence type="predicted"/>
<dbReference type="InterPro" id="IPR040350">
    <property type="entry name" value="TMEM272"/>
</dbReference>
<evidence type="ECO:0000313" key="2">
    <source>
        <dbReference type="Proteomes" id="UP000694845"/>
    </source>
</evidence>
<evidence type="ECO:0000313" key="3">
    <source>
        <dbReference type="RefSeq" id="XP_022099196.1"/>
    </source>
</evidence>